<evidence type="ECO:0000313" key="11">
    <source>
        <dbReference type="Proteomes" id="UP000663940"/>
    </source>
</evidence>
<dbReference type="GO" id="GO:0005524">
    <property type="term" value="F:ATP binding"/>
    <property type="evidence" value="ECO:0007669"/>
    <property type="project" value="InterPro"/>
</dbReference>
<dbReference type="Pfam" id="PF03412">
    <property type="entry name" value="Peptidase_C39"/>
    <property type="match status" value="1"/>
</dbReference>
<gene>
    <name evidence="8" type="ORF">DIU31_009450</name>
    <name evidence="9" type="ORF">J3L21_18190</name>
</gene>
<feature type="transmembrane region" description="Helical" evidence="5">
    <location>
        <begin position="392"/>
        <end position="411"/>
    </location>
</feature>
<dbReference type="InterPro" id="IPR011527">
    <property type="entry name" value="ABC1_TM_dom"/>
</dbReference>
<evidence type="ECO:0000313" key="8">
    <source>
        <dbReference type="EMBL" id="QEM03726.1"/>
    </source>
</evidence>
<dbReference type="GO" id="GO:0140359">
    <property type="term" value="F:ABC-type transporter activity"/>
    <property type="evidence" value="ECO:0007669"/>
    <property type="project" value="InterPro"/>
</dbReference>
<keyword evidence="4 5" id="KW-0472">Membrane</keyword>
<evidence type="ECO:0000313" key="9">
    <source>
        <dbReference type="EMBL" id="QTE47500.1"/>
    </source>
</evidence>
<dbReference type="EMBL" id="CP071880">
    <property type="protein sequence ID" value="QTE47500.1"/>
    <property type="molecule type" value="Genomic_DNA"/>
</dbReference>
<keyword evidence="2 5" id="KW-0812">Transmembrane</keyword>
<dbReference type="GO" id="GO:0006508">
    <property type="term" value="P:proteolysis"/>
    <property type="evidence" value="ECO:0007669"/>
    <property type="project" value="InterPro"/>
</dbReference>
<dbReference type="Gene3D" id="1.20.1560.10">
    <property type="entry name" value="ABC transporter type 1, transmembrane domain"/>
    <property type="match status" value="1"/>
</dbReference>
<dbReference type="InterPro" id="IPR005074">
    <property type="entry name" value="Peptidase_C39"/>
</dbReference>
<keyword evidence="3 5" id="KW-1133">Transmembrane helix</keyword>
<feature type="transmembrane region" description="Helical" evidence="5">
    <location>
        <begin position="201"/>
        <end position="221"/>
    </location>
</feature>
<evidence type="ECO:0000256" key="1">
    <source>
        <dbReference type="ARBA" id="ARBA00004651"/>
    </source>
</evidence>
<organism evidence="8 10">
    <name type="scientific">Mucilaginibacter rubeus</name>
    <dbReference type="NCBI Taxonomy" id="2027860"/>
    <lineage>
        <taxon>Bacteria</taxon>
        <taxon>Pseudomonadati</taxon>
        <taxon>Bacteroidota</taxon>
        <taxon>Sphingobacteriia</taxon>
        <taxon>Sphingobacteriales</taxon>
        <taxon>Sphingobacteriaceae</taxon>
        <taxon>Mucilaginibacter</taxon>
    </lineage>
</organism>
<evidence type="ECO:0000259" key="6">
    <source>
        <dbReference type="PROSITE" id="PS50929"/>
    </source>
</evidence>
<evidence type="ECO:0000313" key="10">
    <source>
        <dbReference type="Proteomes" id="UP000250557"/>
    </source>
</evidence>
<dbReference type="PROSITE" id="PS50990">
    <property type="entry name" value="PEPTIDASE_C39"/>
    <property type="match status" value="1"/>
</dbReference>
<evidence type="ECO:0008006" key="12">
    <source>
        <dbReference type="Google" id="ProtNLM"/>
    </source>
</evidence>
<dbReference type="GO" id="GO:0008233">
    <property type="term" value="F:peptidase activity"/>
    <property type="evidence" value="ECO:0007669"/>
    <property type="project" value="InterPro"/>
</dbReference>
<dbReference type="EMBL" id="CP043451">
    <property type="protein sequence ID" value="QEM03726.1"/>
    <property type="molecule type" value="Genomic_DNA"/>
</dbReference>
<feature type="transmembrane region" description="Helical" evidence="5">
    <location>
        <begin position="417"/>
        <end position="435"/>
    </location>
</feature>
<feature type="transmembrane region" description="Helical" evidence="5">
    <location>
        <begin position="165"/>
        <end position="189"/>
    </location>
</feature>
<dbReference type="GO" id="GO:0005886">
    <property type="term" value="C:plasma membrane"/>
    <property type="evidence" value="ECO:0007669"/>
    <property type="project" value="UniProtKB-SubCell"/>
</dbReference>
<evidence type="ECO:0000256" key="2">
    <source>
        <dbReference type="ARBA" id="ARBA00022692"/>
    </source>
</evidence>
<proteinExistence type="predicted"/>
<reference evidence="8 10" key="1">
    <citation type="submission" date="2019-08" db="EMBL/GenBank/DDBJ databases">
        <title>Comparative genome analysis confer to the adaptation heavy metal polluted environment.</title>
        <authorList>
            <person name="Li Y."/>
        </authorList>
    </citation>
    <scope>NUCLEOTIDE SEQUENCE [LARGE SCALE GENOMIC DNA]</scope>
    <source>
        <strain evidence="8 10">P2</strain>
    </source>
</reference>
<keyword evidence="11" id="KW-1185">Reference proteome</keyword>
<reference evidence="9 11" key="2">
    <citation type="submission" date="2021-03" db="EMBL/GenBank/DDBJ databases">
        <title>Mucilaginibacter strains isolated from gold and copper mining confer multi heavy-metal resistance.</title>
        <authorList>
            <person name="Li Y."/>
        </authorList>
    </citation>
    <scope>NUCLEOTIDE SEQUENCE [LARGE SCALE GENOMIC DNA]</scope>
    <source>
        <strain evidence="9 11">P2-4</strain>
    </source>
</reference>
<evidence type="ECO:0000259" key="7">
    <source>
        <dbReference type="PROSITE" id="PS50990"/>
    </source>
</evidence>
<feature type="domain" description="Peptidase C39" evidence="7">
    <location>
        <begin position="14"/>
        <end position="138"/>
    </location>
</feature>
<dbReference type="PROSITE" id="PS50929">
    <property type="entry name" value="ABC_TM1F"/>
    <property type="match status" value="1"/>
</dbReference>
<dbReference type="RefSeq" id="WP_112652440.1">
    <property type="nucleotide sequence ID" value="NZ_CP043451.1"/>
</dbReference>
<feature type="domain" description="ABC transmembrane type-1" evidence="6">
    <location>
        <begin position="173"/>
        <end position="325"/>
    </location>
</feature>
<dbReference type="Proteomes" id="UP000663940">
    <property type="component" value="Chromosome"/>
</dbReference>
<name>A0AAE6MHL8_9SPHI</name>
<comment type="subcellular location">
    <subcellularLocation>
        <location evidence="1">Cell membrane</location>
        <topology evidence="1">Multi-pass membrane protein</topology>
    </subcellularLocation>
</comment>
<sequence>MTPIALIKRIFIRQATDQDCGLACLKMVFACYNQIPLIDRELSASNKPVSLLQLKNVCSESSFPARAVEMDLDTLISINKPVILHTTNDDGQDHFIVSFSSRKIKGKHYFLVADPAKQVTYIPIDELQEIWRSKAALYFEKEPEFNYDNFPSPWRLLRGIRDVPVALIPVFGFLSLIAAAFGVGLTWLLQRGMIYNNLLQGTRLVSLIILLVIIYFARALANYLRQYLLIRINLAINDRLIQHILNRIFFKSHQDDAQTYNIPNTLADIQKIQAAISAFMVVICCDGAFILVMLGAVFYTTPVAGAIDLVFLIVALICIYRFSSKYSFEISRLNYYSKSAERALKDICHLRTNSIDHGLSDLIANQQLGNFRRTMNFAENHGMKAAHLTLRLEIMQTLNIAAIFFTCFLTFNNGGASYDSLMIVVILSYIMFSLIPKILNALTVLAEGADAAIQMNTVFGS</sequence>
<evidence type="ECO:0000256" key="4">
    <source>
        <dbReference type="ARBA" id="ARBA00023136"/>
    </source>
</evidence>
<accession>A0AAE6MHL8</accession>
<dbReference type="Proteomes" id="UP000250557">
    <property type="component" value="Chromosome"/>
</dbReference>
<dbReference type="Gene3D" id="3.90.70.10">
    <property type="entry name" value="Cysteine proteinases"/>
    <property type="match status" value="1"/>
</dbReference>
<feature type="transmembrane region" description="Helical" evidence="5">
    <location>
        <begin position="303"/>
        <end position="322"/>
    </location>
</feature>
<feature type="transmembrane region" description="Helical" evidence="5">
    <location>
        <begin position="274"/>
        <end position="297"/>
    </location>
</feature>
<dbReference type="AlphaFoldDB" id="A0AAE6MHL8"/>
<evidence type="ECO:0000256" key="3">
    <source>
        <dbReference type="ARBA" id="ARBA00022989"/>
    </source>
</evidence>
<dbReference type="InterPro" id="IPR036640">
    <property type="entry name" value="ABC1_TM_sf"/>
</dbReference>
<protein>
    <recommendedName>
        <fullName evidence="12">Peptidase domain-containing ABC transporter</fullName>
    </recommendedName>
</protein>
<evidence type="ECO:0000256" key="5">
    <source>
        <dbReference type="SAM" id="Phobius"/>
    </source>
</evidence>
<dbReference type="SUPFAM" id="SSF90123">
    <property type="entry name" value="ABC transporter transmembrane region"/>
    <property type="match status" value="1"/>
</dbReference>